<dbReference type="SUPFAM" id="SSF56784">
    <property type="entry name" value="HAD-like"/>
    <property type="match status" value="1"/>
</dbReference>
<gene>
    <name evidence="4" type="primary">mtnC</name>
    <name evidence="5" type="ORF">OM33_15845</name>
</gene>
<dbReference type="eggNOG" id="COG4229">
    <property type="taxonomic scope" value="Bacteria"/>
</dbReference>
<keyword evidence="3 4" id="KW-0486">Methionine biosynthesis</keyword>
<dbReference type="InterPro" id="IPR006439">
    <property type="entry name" value="HAD-SF_hydro_IA"/>
</dbReference>
<dbReference type="InterPro" id="IPR023214">
    <property type="entry name" value="HAD_sf"/>
</dbReference>
<organism evidence="5 6">
    <name type="scientific">Pseudoalteromonas piratica</name>
    <dbReference type="NCBI Taxonomy" id="1348114"/>
    <lineage>
        <taxon>Bacteria</taxon>
        <taxon>Pseudomonadati</taxon>
        <taxon>Pseudomonadota</taxon>
        <taxon>Gammaproteobacteria</taxon>
        <taxon>Alteromonadales</taxon>
        <taxon>Pseudoalteromonadaceae</taxon>
        <taxon>Pseudoalteromonas</taxon>
    </lineage>
</organism>
<dbReference type="EMBL" id="CP009889">
    <property type="protein sequence ID" value="AIY66614.1"/>
    <property type="molecule type" value="Genomic_DNA"/>
</dbReference>
<dbReference type="RefSeq" id="WP_040134980.1">
    <property type="nucleotide sequence ID" value="NZ_CP009889.1"/>
</dbReference>
<name>A0A0A7EJ29_9GAMM</name>
<protein>
    <recommendedName>
        <fullName evidence="4">Enolase-phosphatase E1</fullName>
        <ecNumber evidence="4">3.1.3.77</ecNumber>
    </recommendedName>
    <alternativeName>
        <fullName evidence="4">2,3-diketo-5-methylthio-1-phosphopentane phosphatase</fullName>
    </alternativeName>
</protein>
<keyword evidence="6" id="KW-1185">Reference proteome</keyword>
<evidence type="ECO:0000256" key="3">
    <source>
        <dbReference type="ARBA" id="ARBA00023167"/>
    </source>
</evidence>
<dbReference type="Pfam" id="PF00702">
    <property type="entry name" value="Hydrolase"/>
    <property type="match status" value="1"/>
</dbReference>
<dbReference type="GO" id="GO:0043874">
    <property type="term" value="F:acireductone synthase activity"/>
    <property type="evidence" value="ECO:0007669"/>
    <property type="project" value="UniProtKB-EC"/>
</dbReference>
<dbReference type="CDD" id="cd01629">
    <property type="entry name" value="HAD_EP"/>
    <property type="match status" value="1"/>
</dbReference>
<dbReference type="GO" id="GO:0000287">
    <property type="term" value="F:magnesium ion binding"/>
    <property type="evidence" value="ECO:0007669"/>
    <property type="project" value="UniProtKB-UniRule"/>
</dbReference>
<dbReference type="SFLD" id="SFLDG01133">
    <property type="entry name" value="C1.5.4:_Enolase-phosphatase_Li"/>
    <property type="match status" value="1"/>
</dbReference>
<evidence type="ECO:0000313" key="6">
    <source>
        <dbReference type="Proteomes" id="UP000030341"/>
    </source>
</evidence>
<dbReference type="PRINTS" id="PR00413">
    <property type="entry name" value="HADHALOGNASE"/>
</dbReference>
<dbReference type="OrthoDB" id="9797416at2"/>
<dbReference type="PANTHER" id="PTHR20371:SF1">
    <property type="entry name" value="ENOLASE-PHOSPHATASE E1"/>
    <property type="match status" value="1"/>
</dbReference>
<dbReference type="NCBIfam" id="TIGR01549">
    <property type="entry name" value="HAD-SF-IA-v1"/>
    <property type="match status" value="1"/>
</dbReference>
<proteinExistence type="inferred from homology"/>
<dbReference type="Proteomes" id="UP000030341">
    <property type="component" value="Chromosome 2"/>
</dbReference>
<evidence type="ECO:0000256" key="1">
    <source>
        <dbReference type="ARBA" id="ARBA00022605"/>
    </source>
</evidence>
<dbReference type="AlphaFoldDB" id="A0A0A7EJ29"/>
<reference evidence="5 6" key="1">
    <citation type="submission" date="2014-11" db="EMBL/GenBank/DDBJ databases">
        <title>Complete Genome Sequence of Pseudoalteromonas sp. Strain OCN003 Isolated from Kaneohe Bay, Oahu, Hawaii.</title>
        <authorList>
            <person name="Beurmann S."/>
            <person name="Videau P."/>
            <person name="Ushijima B."/>
            <person name="Smith A.M."/>
            <person name="Aeby G.S."/>
            <person name="Callahan S.M."/>
            <person name="Belcaid M."/>
        </authorList>
    </citation>
    <scope>NUCLEOTIDE SEQUENCE [LARGE SCALE GENOMIC DNA]</scope>
    <source>
        <strain evidence="5 6">OCN003</strain>
    </source>
</reference>
<comment type="similarity">
    <text evidence="4">Belongs to the HAD-like hydrolase superfamily. MasA/MtnC family.</text>
</comment>
<comment type="catalytic activity">
    <reaction evidence="4">
        <text>5-methylsulfanyl-2,3-dioxopentyl phosphate + H2O = 1,2-dihydroxy-5-(methylsulfanyl)pent-1-en-3-one + phosphate</text>
        <dbReference type="Rhea" id="RHEA:21700"/>
        <dbReference type="ChEBI" id="CHEBI:15377"/>
        <dbReference type="ChEBI" id="CHEBI:43474"/>
        <dbReference type="ChEBI" id="CHEBI:49252"/>
        <dbReference type="ChEBI" id="CHEBI:58828"/>
        <dbReference type="EC" id="3.1.3.77"/>
    </reaction>
</comment>
<comment type="function">
    <text evidence="4">Bifunctional enzyme that catalyzes the enolization of 2,3-diketo-5-methylthiopentyl-1-phosphate (DK-MTP-1-P) into the intermediate 2-hydroxy-3-keto-5-methylthiopentenyl-1-phosphate (HK-MTPenyl-1-P), which is then dephosphorylated to form the acireductone 1,2-dihydroxy-3-keto-5-methylthiopentene (DHK-MTPene).</text>
</comment>
<evidence type="ECO:0000256" key="4">
    <source>
        <dbReference type="HAMAP-Rule" id="MF_01681"/>
    </source>
</evidence>
<evidence type="ECO:0000256" key="2">
    <source>
        <dbReference type="ARBA" id="ARBA00022801"/>
    </source>
</evidence>
<dbReference type="GO" id="GO:0043716">
    <property type="term" value="F:2-hydroxy-3-keto-5-methylthiopentenyl-1-phosphate phosphatase activity"/>
    <property type="evidence" value="ECO:0007669"/>
    <property type="project" value="UniProtKB-UniRule"/>
</dbReference>
<keyword evidence="1 4" id="KW-0028">Amino-acid biosynthesis</keyword>
<dbReference type="HAMAP" id="MF_01681">
    <property type="entry name" value="Salvage_MtnC"/>
    <property type="match status" value="1"/>
</dbReference>
<dbReference type="SFLD" id="SFLDF00044">
    <property type="entry name" value="enolase-phosphatase"/>
    <property type="match status" value="1"/>
</dbReference>
<dbReference type="Gene3D" id="1.10.720.60">
    <property type="match status" value="1"/>
</dbReference>
<comment type="pathway">
    <text evidence="4">Amino-acid biosynthesis; L-methionine biosynthesis via salvage pathway; L-methionine from S-methyl-5-thio-alpha-D-ribose 1-phosphate: step 4/6.</text>
</comment>
<dbReference type="PANTHER" id="PTHR20371">
    <property type="entry name" value="ENOLASE-PHOSPHATASE E1"/>
    <property type="match status" value="1"/>
</dbReference>
<dbReference type="EC" id="3.1.3.77" evidence="4"/>
<dbReference type="InterPro" id="IPR036412">
    <property type="entry name" value="HAD-like_sf"/>
</dbReference>
<evidence type="ECO:0000313" key="5">
    <source>
        <dbReference type="EMBL" id="AIY66614.1"/>
    </source>
</evidence>
<dbReference type="Gene3D" id="3.40.50.1000">
    <property type="entry name" value="HAD superfamily/HAD-like"/>
    <property type="match status" value="1"/>
</dbReference>
<comment type="cofactor">
    <cofactor evidence="4">
        <name>Mg(2+)</name>
        <dbReference type="ChEBI" id="CHEBI:18420"/>
    </cofactor>
    <text evidence="4">Binds 1 Mg(2+) ion per subunit.</text>
</comment>
<dbReference type="SFLD" id="SFLDG01129">
    <property type="entry name" value="C1.5:_HAD__Beta-PGM__Phosphata"/>
    <property type="match status" value="1"/>
</dbReference>
<comment type="pathway">
    <text evidence="4">Amino-acid biosynthesis; L-methionine biosynthesis via salvage pathway; L-methionine from S-methyl-5-thio-alpha-D-ribose 1-phosphate: step 3/6.</text>
</comment>
<dbReference type="GO" id="GO:0043715">
    <property type="term" value="F:2,3-diketo-5-methylthiopentyl-1-phosphate enolase activity"/>
    <property type="evidence" value="ECO:0007669"/>
    <property type="project" value="UniProtKB-UniRule"/>
</dbReference>
<dbReference type="NCBIfam" id="TIGR01691">
    <property type="entry name" value="enolase-ppase"/>
    <property type="match status" value="1"/>
</dbReference>
<dbReference type="UniPathway" id="UPA00904">
    <property type="reaction ID" value="UER00876"/>
</dbReference>
<dbReference type="STRING" id="1348114.OM33_15845"/>
<dbReference type="SFLD" id="SFLDS00003">
    <property type="entry name" value="Haloacid_Dehalogenase"/>
    <property type="match status" value="1"/>
</dbReference>
<dbReference type="GO" id="GO:0019509">
    <property type="term" value="P:L-methionine salvage from methylthioadenosine"/>
    <property type="evidence" value="ECO:0007669"/>
    <property type="project" value="UniProtKB-UniRule"/>
</dbReference>
<sequence length="228" mass="25527">MIKAIITDIEGTITRISFVKDILFPYAAKHIAAFVEENQSDVTVSAQIDAVKAEIAKPDASLTEVIDALQHWIATDQKITPLKQLQGLIWQTGYQQGDFTGHIYPDAYDFLNQQKDAGISLFVYSSGSVKAQHLLFEHSDYGDIRPLFSDYFDTHVGGKKDASSYTNILEKIGFSGSEVLFLSDIVEELDAAKSAGMHTLQLWRDNQEKSDQHQAIDDFNQFDEALFV</sequence>
<accession>A0A0A7EJ29</accession>
<keyword evidence="2 4" id="KW-0378">Hydrolase</keyword>
<dbReference type="HOGENOM" id="CLU_023273_0_0_6"/>
<dbReference type="KEGG" id="pseo:OM33_15845"/>
<keyword evidence="4" id="KW-0460">Magnesium</keyword>
<keyword evidence="4" id="KW-0479">Metal-binding</keyword>
<comment type="subunit">
    <text evidence="4">Monomer.</text>
</comment>
<dbReference type="InterPro" id="IPR023943">
    <property type="entry name" value="Enolase-ppase_E1"/>
</dbReference>